<accession>A0A4Y7QJF2</accession>
<proteinExistence type="predicted"/>
<organism evidence="2 3">
    <name type="scientific">Rickenella mellea</name>
    <dbReference type="NCBI Taxonomy" id="50990"/>
    <lineage>
        <taxon>Eukaryota</taxon>
        <taxon>Fungi</taxon>
        <taxon>Dikarya</taxon>
        <taxon>Basidiomycota</taxon>
        <taxon>Agaricomycotina</taxon>
        <taxon>Agaricomycetes</taxon>
        <taxon>Hymenochaetales</taxon>
        <taxon>Rickenellaceae</taxon>
        <taxon>Rickenella</taxon>
    </lineage>
</organism>
<dbReference type="VEuPathDB" id="FungiDB:BD410DRAFT_739026"/>
<name>A0A4Y7QJF2_9AGAM</name>
<evidence type="ECO:0000313" key="3">
    <source>
        <dbReference type="Proteomes" id="UP000294933"/>
    </source>
</evidence>
<keyword evidence="3" id="KW-1185">Reference proteome</keyword>
<reference evidence="2 3" key="1">
    <citation type="submission" date="2018-06" db="EMBL/GenBank/DDBJ databases">
        <title>A transcriptomic atlas of mushroom development highlights an independent origin of complex multicellularity.</title>
        <authorList>
            <consortium name="DOE Joint Genome Institute"/>
            <person name="Krizsan K."/>
            <person name="Almasi E."/>
            <person name="Merenyi Z."/>
            <person name="Sahu N."/>
            <person name="Viragh M."/>
            <person name="Koszo T."/>
            <person name="Mondo S."/>
            <person name="Kiss B."/>
            <person name="Balint B."/>
            <person name="Kues U."/>
            <person name="Barry K."/>
            <person name="Hegedus J.C."/>
            <person name="Henrissat B."/>
            <person name="Johnson J."/>
            <person name="Lipzen A."/>
            <person name="Ohm R."/>
            <person name="Nagy I."/>
            <person name="Pangilinan J."/>
            <person name="Yan J."/>
            <person name="Xiong Y."/>
            <person name="Grigoriev I.V."/>
            <person name="Hibbett D.S."/>
            <person name="Nagy L.G."/>
        </authorList>
    </citation>
    <scope>NUCLEOTIDE SEQUENCE [LARGE SCALE GENOMIC DNA]</scope>
    <source>
        <strain evidence="2 3">SZMC22713</strain>
    </source>
</reference>
<dbReference type="PROSITE" id="PS50097">
    <property type="entry name" value="BTB"/>
    <property type="match status" value="1"/>
</dbReference>
<dbReference type="Pfam" id="PF00651">
    <property type="entry name" value="BTB"/>
    <property type="match status" value="1"/>
</dbReference>
<dbReference type="OrthoDB" id="3218112at2759"/>
<evidence type="ECO:0000259" key="1">
    <source>
        <dbReference type="PROSITE" id="PS50097"/>
    </source>
</evidence>
<dbReference type="InterPro" id="IPR000210">
    <property type="entry name" value="BTB/POZ_dom"/>
</dbReference>
<dbReference type="SMART" id="SM00225">
    <property type="entry name" value="BTB"/>
    <property type="match status" value="1"/>
</dbReference>
<sequence>MNSESQTSGNPGSLNVKAHHLTLYHNDGDLVVSAPNGVGGSTFYRIHRFMLSIHSYVFRDMFTLPPAADGSIETYDGVPIVHLPDSAEDMDGLLNVLYDPSRILFNKYDPCAPAKISGVLKLARKYDFTNLRLRTIEHYIQAWPSTLHEWDLLEQTIGVWRPDPDNDDEIEFLDAVFPEPGAAIRLARECDIPQILPSAFYHLSRLLQQDDWNIHHDWNDPDNDTYALSNGRRTARWDLLCLEDYRCLARGREKMDEFMLSLSKRTFRVGVKCNDAVKAKCAANCEQLINQMRQRSRESRDVLAAMLYCESLPGSLEADAELCHRCCFAFTFGLSRKRKELWEKIPEMFNLPSRQSE</sequence>
<dbReference type="InterPro" id="IPR011333">
    <property type="entry name" value="SKP1/BTB/POZ_sf"/>
</dbReference>
<dbReference type="Proteomes" id="UP000294933">
    <property type="component" value="Unassembled WGS sequence"/>
</dbReference>
<dbReference type="SUPFAM" id="SSF54695">
    <property type="entry name" value="POZ domain"/>
    <property type="match status" value="1"/>
</dbReference>
<gene>
    <name evidence="2" type="ORF">BD410DRAFT_739026</name>
</gene>
<dbReference type="STRING" id="50990.A0A4Y7QJF2"/>
<feature type="domain" description="BTB" evidence="1">
    <location>
        <begin position="26"/>
        <end position="99"/>
    </location>
</feature>
<protein>
    <recommendedName>
        <fullName evidence="1">BTB domain-containing protein</fullName>
    </recommendedName>
</protein>
<dbReference type="EMBL" id="ML170158">
    <property type="protein sequence ID" value="TDL27773.1"/>
    <property type="molecule type" value="Genomic_DNA"/>
</dbReference>
<dbReference type="Gene3D" id="3.30.710.10">
    <property type="entry name" value="Potassium Channel Kv1.1, Chain A"/>
    <property type="match status" value="1"/>
</dbReference>
<dbReference type="AlphaFoldDB" id="A0A4Y7QJF2"/>
<dbReference type="CDD" id="cd18186">
    <property type="entry name" value="BTB_POZ_ZBTB_KLHL-like"/>
    <property type="match status" value="1"/>
</dbReference>
<evidence type="ECO:0000313" key="2">
    <source>
        <dbReference type="EMBL" id="TDL27773.1"/>
    </source>
</evidence>